<dbReference type="Gene3D" id="3.40.50.2000">
    <property type="entry name" value="Glycogen Phosphorylase B"/>
    <property type="match status" value="2"/>
</dbReference>
<dbReference type="EMBL" id="CP060724">
    <property type="protein sequence ID" value="QNN74850.1"/>
    <property type="molecule type" value="Genomic_DNA"/>
</dbReference>
<organism evidence="3 4">
    <name type="scientific">Weissella diestrammenae</name>
    <dbReference type="NCBI Taxonomy" id="1162633"/>
    <lineage>
        <taxon>Bacteria</taxon>
        <taxon>Bacillati</taxon>
        <taxon>Bacillota</taxon>
        <taxon>Bacilli</taxon>
        <taxon>Lactobacillales</taxon>
        <taxon>Lactobacillaceae</taxon>
        <taxon>Weissella</taxon>
    </lineage>
</organism>
<dbReference type="PANTHER" id="PTHR45947">
    <property type="entry name" value="SULFOQUINOVOSYL TRANSFERASE SQD2"/>
    <property type="match status" value="1"/>
</dbReference>
<dbReference type="InterPro" id="IPR001296">
    <property type="entry name" value="Glyco_trans_1"/>
</dbReference>
<dbReference type="SUPFAM" id="SSF53756">
    <property type="entry name" value="UDP-Glycosyltransferase/glycogen phosphorylase"/>
    <property type="match status" value="1"/>
</dbReference>
<dbReference type="GO" id="GO:0016758">
    <property type="term" value="F:hexosyltransferase activity"/>
    <property type="evidence" value="ECO:0007669"/>
    <property type="project" value="TreeGrafter"/>
</dbReference>
<keyword evidence="3" id="KW-0808">Transferase</keyword>
<dbReference type="PANTHER" id="PTHR45947:SF3">
    <property type="entry name" value="SULFOQUINOVOSYL TRANSFERASE SQD2"/>
    <property type="match status" value="1"/>
</dbReference>
<dbReference type="InterPro" id="IPR050194">
    <property type="entry name" value="Glycosyltransferase_grp1"/>
</dbReference>
<evidence type="ECO:0000313" key="3">
    <source>
        <dbReference type="EMBL" id="QNN74850.1"/>
    </source>
</evidence>
<protein>
    <submittedName>
        <fullName evidence="3">Glycosyltransferase family 4 protein</fullName>
    </submittedName>
</protein>
<proteinExistence type="predicted"/>
<accession>A0A7G9T425</accession>
<name>A0A7G9T425_9LACO</name>
<feature type="domain" description="Glycosyltransferase subfamily 4-like N-terminal" evidence="2">
    <location>
        <begin position="15"/>
        <end position="182"/>
    </location>
</feature>
<gene>
    <name evidence="3" type="ORF">H9L19_05440</name>
</gene>
<feature type="domain" description="Glycosyl transferase family 1" evidence="1">
    <location>
        <begin position="194"/>
        <end position="330"/>
    </location>
</feature>
<dbReference type="RefSeq" id="WP_187528685.1">
    <property type="nucleotide sequence ID" value="NZ_CP060724.1"/>
</dbReference>
<dbReference type="Pfam" id="PF00534">
    <property type="entry name" value="Glycos_transf_1"/>
    <property type="match status" value="1"/>
</dbReference>
<dbReference type="InterPro" id="IPR028098">
    <property type="entry name" value="Glyco_trans_4-like_N"/>
</dbReference>
<dbReference type="CDD" id="cd03817">
    <property type="entry name" value="GT4_UGDG-like"/>
    <property type="match status" value="1"/>
</dbReference>
<dbReference type="Pfam" id="PF13439">
    <property type="entry name" value="Glyco_transf_4"/>
    <property type="match status" value="1"/>
</dbReference>
<evidence type="ECO:0000313" key="4">
    <source>
        <dbReference type="Proteomes" id="UP000515800"/>
    </source>
</evidence>
<evidence type="ECO:0000259" key="2">
    <source>
        <dbReference type="Pfam" id="PF13439"/>
    </source>
</evidence>
<dbReference type="KEGG" id="wdi:H9L19_05440"/>
<keyword evidence="4" id="KW-1185">Reference proteome</keyword>
<evidence type="ECO:0000259" key="1">
    <source>
        <dbReference type="Pfam" id="PF00534"/>
    </source>
</evidence>
<sequence length="416" mass="46280">MNVGIFTDTYFPQLSGVATSIETLRKQLEANGHQVYIFTSTDPNAPEKGDEPNVYRFASLPFMGFKERRIAYRGAIQAQLIAKKLKLDIVHTQTEFSLGLIGKSVARAMHIPVVHTYHTNYEDYTHYVFNGRIIRPGGVAMIMRGYSRGLTGLVAPSEQTREQLLEYGIKAPIEIIPTGVKVQHTTDEDQSVALRQSLGLAPDALVMLSLGRIAFEKNIEAVLETFADILDDLPEARLIIAGDGPAEQAIQDHAAALEIMDKVIFTGYVSHDKAYSYYCLADVFVSASESETQGLTYIEAMTANTPVVAINSPYLDTVVTDENIGTLVRNVYELTAPVEKYLLAAQAQQVLGNPDIRETILHEIDERTFGARIIAFYQEAIAVYHEEEDLEAAEDADAEYARTFVLRNPFRRNHNA</sequence>
<dbReference type="Proteomes" id="UP000515800">
    <property type="component" value="Chromosome"/>
</dbReference>
<dbReference type="AlphaFoldDB" id="A0A7G9T425"/>
<reference evidence="3 4" key="1">
    <citation type="submission" date="2020-08" db="EMBL/GenBank/DDBJ databases">
        <title>Genome sequence of Weissella diestrammenae KACC 16890T.</title>
        <authorList>
            <person name="Hyun D.-W."/>
            <person name="Bae J.-W."/>
        </authorList>
    </citation>
    <scope>NUCLEOTIDE SEQUENCE [LARGE SCALE GENOMIC DNA]</scope>
    <source>
        <strain evidence="3 4">KACC 16890</strain>
    </source>
</reference>